<dbReference type="EMBL" id="CP020867">
    <property type="protein sequence ID" value="ARJ56927.1"/>
    <property type="molecule type" value="Genomic_DNA"/>
</dbReference>
<feature type="domain" description="6-hydroxymethylpterin diphosphokinase MptE-like" evidence="2">
    <location>
        <begin position="206"/>
        <end position="380"/>
    </location>
</feature>
<name>A0A1W6BXX8_9BACT</name>
<dbReference type="STRING" id="1121267.CCUN_1339"/>
<evidence type="ECO:0000313" key="4">
    <source>
        <dbReference type="Proteomes" id="UP000192902"/>
    </source>
</evidence>
<dbReference type="OrthoDB" id="8867611at2"/>
<dbReference type="RefSeq" id="WP_035176014.1">
    <property type="nucleotide sequence ID" value="NZ_CP020867.1"/>
</dbReference>
<proteinExistence type="predicted"/>
<evidence type="ECO:0000256" key="1">
    <source>
        <dbReference type="SAM" id="Coils"/>
    </source>
</evidence>
<dbReference type="KEGG" id="ccun:CCUN_1339"/>
<organism evidence="3 4">
    <name type="scientific">Campylobacter cuniculorum DSM 23162 = LMG 24588</name>
    <dbReference type="NCBI Taxonomy" id="1121267"/>
    <lineage>
        <taxon>Bacteria</taxon>
        <taxon>Pseudomonadati</taxon>
        <taxon>Campylobacterota</taxon>
        <taxon>Epsilonproteobacteria</taxon>
        <taxon>Campylobacterales</taxon>
        <taxon>Campylobacteraceae</taxon>
        <taxon>Campylobacter</taxon>
    </lineage>
</organism>
<dbReference type="InterPro" id="IPR002826">
    <property type="entry name" value="MptE-like"/>
</dbReference>
<dbReference type="PANTHER" id="PTHR41786:SF1">
    <property type="entry name" value="6-HYDROXYMETHYLPTERIN DIPHOSPHOKINASE MPTE-LIKE DOMAIN-CONTAINING PROTEIN"/>
    <property type="match status" value="1"/>
</dbReference>
<sequence>MRFSTELFLANTQALFEVDEILAYQLRKLQTPYNFTIKQDETGLNFINKQGVKLYENPMEKTIQDLAFFKENYSKYPILFFYGFGNGLLYKLLAENEKHKHIIIFESELEILALAFHFIDFTQELRNEKLILFYTPNLTGVQLDILLHQVVKSYVKTYDLNIHSDFYADFYSEQIKSLNTQITSYICNFVLKTGNDPKDSMEGIEHTIQNVPKMLTHGIFQEFLKQRKSKVKTAIIVATGPSLTKQLPLLKQYANKAAIFCADSSYPILAKNNIKPDYVLSLERGALTSEFFNNNFGAFDKDILFILASVVHKNTLKYLERKKCSYMIVSRILPFSVSLKLKEFGYLGVGFSVANMIFELCTALRFENILLIGQDLAYGEDGYSHTKDYQNLNIHKGHYERDFGKFTTTAYGGQGQVESSLVWTMFRQRFEEDIFYAKHKLEIQTYNCTEGGARIEGAIEMPFKEACETLLDEELKKPFEGAKILDSKKARKKLMQTQEKIQNGIIQAQKFIERVKIELKKLETELKKQEVDEENLKSIRQKLLVHFEKIKKLRLFNELLIPLYFHEECEVLRYEVLKDLEQEKKLKVFLEHLGSWFVEILAYLDTQNQGLKKFIEKWNFDDMDLEITTKG</sequence>
<dbReference type="Proteomes" id="UP000192902">
    <property type="component" value="Chromosome"/>
</dbReference>
<evidence type="ECO:0000313" key="3">
    <source>
        <dbReference type="EMBL" id="ARJ56927.1"/>
    </source>
</evidence>
<keyword evidence="1" id="KW-0175">Coiled coil</keyword>
<protein>
    <submittedName>
        <fullName evidence="3">Motility accessory factor</fullName>
    </submittedName>
</protein>
<evidence type="ECO:0000259" key="2">
    <source>
        <dbReference type="Pfam" id="PF01973"/>
    </source>
</evidence>
<reference evidence="3 4" key="1">
    <citation type="submission" date="2017-04" db="EMBL/GenBank/DDBJ databases">
        <title>Complete genome sequence of the Campylobacter cuniculorum type strain LMG24588.</title>
        <authorList>
            <person name="Miller W.G."/>
            <person name="Yee E."/>
            <person name="Revez J."/>
            <person name="Bono J.L."/>
            <person name="Rossi M."/>
        </authorList>
    </citation>
    <scope>NUCLEOTIDE SEQUENCE [LARGE SCALE GENOMIC DNA]</scope>
    <source>
        <strain evidence="3 4">LMG 24588</strain>
    </source>
</reference>
<dbReference type="AlphaFoldDB" id="A0A1W6BXX8"/>
<accession>A0A1W6BXX8</accession>
<dbReference type="Pfam" id="PF01973">
    <property type="entry name" value="MptE-like"/>
    <property type="match status" value="1"/>
</dbReference>
<gene>
    <name evidence="3" type="primary">maf2</name>
    <name evidence="3" type="ORF">CCUN_1339</name>
</gene>
<dbReference type="eggNOG" id="COG2604">
    <property type="taxonomic scope" value="Bacteria"/>
</dbReference>
<dbReference type="PANTHER" id="PTHR41786">
    <property type="entry name" value="MOTILITY ACCESSORY FACTOR MAF"/>
    <property type="match status" value="1"/>
</dbReference>
<feature type="coiled-coil region" evidence="1">
    <location>
        <begin position="505"/>
        <end position="539"/>
    </location>
</feature>